<dbReference type="KEGG" id="vg:80553786"/>
<organism evidence="9 10">
    <name type="scientific">Minatitlan virus</name>
    <dbReference type="NCBI Taxonomy" id="35315"/>
    <lineage>
        <taxon>Viruses</taxon>
        <taxon>Riboviria</taxon>
        <taxon>Orthornavirae</taxon>
        <taxon>Negarnaviricota</taxon>
        <taxon>Polyploviricotina</taxon>
        <taxon>Bunyaviricetes</taxon>
        <taxon>Elliovirales</taxon>
        <taxon>Peribunyaviridae</taxon>
        <taxon>Orthobunyavirus</taxon>
        <taxon>Orthobunyavirus minatitlanense</taxon>
    </lineage>
</organism>
<evidence type="ECO:0000256" key="3">
    <source>
        <dbReference type="ARBA" id="ARBA00014389"/>
    </source>
</evidence>
<proteinExistence type="inferred from homology"/>
<dbReference type="InterPro" id="IPR043011">
    <property type="entry name" value="Bunya_nucleocap_C"/>
</dbReference>
<dbReference type="InterPro" id="IPR001784">
    <property type="entry name" value="Bunya_nucleocap"/>
</dbReference>
<evidence type="ECO:0000256" key="8">
    <source>
        <dbReference type="ARBA" id="ARBA00033344"/>
    </source>
</evidence>
<dbReference type="Pfam" id="PF00952">
    <property type="entry name" value="Bunya_nucleocap"/>
    <property type="match status" value="1"/>
</dbReference>
<dbReference type="GO" id="GO:0003723">
    <property type="term" value="F:RNA binding"/>
    <property type="evidence" value="ECO:0007669"/>
    <property type="project" value="UniProtKB-KW"/>
</dbReference>
<dbReference type="GeneID" id="80553786"/>
<keyword evidence="4" id="KW-0946">Virion</keyword>
<evidence type="ECO:0000313" key="10">
    <source>
        <dbReference type="Proteomes" id="UP001156927"/>
    </source>
</evidence>
<evidence type="ECO:0000256" key="7">
    <source>
        <dbReference type="ARBA" id="ARBA00023274"/>
    </source>
</evidence>
<keyword evidence="6" id="KW-0543">Viral nucleoprotein</keyword>
<reference evidence="9 10" key="1">
    <citation type="submission" date="2019-05" db="EMBL/GenBank/DDBJ databases">
        <title>Genomic Characterization of 104 Bunyaviruses in the Families Peribunyaviridae, Nairoviridae, and Phenuiviridae.</title>
        <authorList>
            <person name="Kapuscinski M."/>
            <person name="Bergren N."/>
            <person name="Russell B."/>
            <person name="Lee J."/>
            <person name="Borland E."/>
            <person name="King D."/>
            <person name="Burkhalter K."/>
            <person name="Stenglein M."/>
            <person name="Kading R."/>
        </authorList>
    </citation>
    <scope>NUCLEOTIDE SEQUENCE [LARGE SCALE GENOMIC DNA]</scope>
    <source>
        <strain evidence="9 10">M67U5</strain>
    </source>
</reference>
<evidence type="ECO:0000256" key="2">
    <source>
        <dbReference type="ARBA" id="ARBA00006516"/>
    </source>
</evidence>
<dbReference type="Gene3D" id="1.10.472.180">
    <property type="entry name" value="Bunyavirus nucleocapsid (N) protein, C-terminal domain"/>
    <property type="match status" value="1"/>
</dbReference>
<keyword evidence="10" id="KW-1185">Reference proteome</keyword>
<name>A0A7D9MVK1_9VIRU</name>
<dbReference type="RefSeq" id="YP_010840678.1">
    <property type="nucleotide sequence ID" value="NC_078925.1"/>
</dbReference>
<keyword evidence="5" id="KW-0694">RNA-binding</keyword>
<protein>
    <recommendedName>
        <fullName evidence="3">Nucleoprotein</fullName>
    </recommendedName>
    <alternativeName>
        <fullName evidence="8">Nucleocapsid protein</fullName>
    </alternativeName>
</protein>
<evidence type="ECO:0000256" key="4">
    <source>
        <dbReference type="ARBA" id="ARBA00022844"/>
    </source>
</evidence>
<evidence type="ECO:0000256" key="1">
    <source>
        <dbReference type="ARBA" id="ARBA00004328"/>
    </source>
</evidence>
<comment type="similarity">
    <text evidence="2">Belongs to the orthobunyavirus nucleocapsid protein family.</text>
</comment>
<dbReference type="InterPro" id="IPR043012">
    <property type="entry name" value="Bunya_nucleocap_N"/>
</dbReference>
<evidence type="ECO:0000313" key="9">
    <source>
        <dbReference type="EMBL" id="QLA46925.1"/>
    </source>
</evidence>
<dbReference type="Proteomes" id="UP001156927">
    <property type="component" value="Genome"/>
</dbReference>
<dbReference type="Gene3D" id="1.20.142.20">
    <property type="match status" value="1"/>
</dbReference>
<evidence type="ECO:0000256" key="6">
    <source>
        <dbReference type="ARBA" id="ARBA00023086"/>
    </source>
</evidence>
<evidence type="ECO:0000256" key="5">
    <source>
        <dbReference type="ARBA" id="ARBA00022884"/>
    </source>
</evidence>
<dbReference type="GO" id="GO:0019013">
    <property type="term" value="C:viral nucleocapsid"/>
    <property type="evidence" value="ECO:0007669"/>
    <property type="project" value="UniProtKB-KW"/>
</dbReference>
<comment type="subcellular location">
    <subcellularLocation>
        <location evidence="1">Virion</location>
    </subcellularLocation>
</comment>
<dbReference type="GO" id="GO:1990904">
    <property type="term" value="C:ribonucleoprotein complex"/>
    <property type="evidence" value="ECO:0007669"/>
    <property type="project" value="UniProtKB-KW"/>
</dbReference>
<keyword evidence="7" id="KW-0687">Ribonucleoprotein</keyword>
<sequence length="236" mass="26982">MNDPVPSFDFQEDSAAAGSNPFVPEEAYMVFVNENQAQLTIPNIRIFYLRAYEAKQKLKRTEARMANLTFGTMKLQIMNNHNNRFSNAELEPHDLTLHRVSGFLARYLKDTMVNVATRMDVHKNIINPIAAALKLEWTIGDDIYLSFFPGAEMFMETFKMFPLAIAIFRVQQKQMEPEFLKKHLRQYCGNMTSTQWMISKKEDIRVAVGTVSALPWGRGGLSAAARSFLSEFGIRV</sequence>
<dbReference type="EMBL" id="MK896525">
    <property type="protein sequence ID" value="QLA46925.1"/>
    <property type="molecule type" value="Viral_cRNA"/>
</dbReference>
<accession>A0A7D9MVK1</accession>